<dbReference type="InterPro" id="IPR005746">
    <property type="entry name" value="Thioredoxin"/>
</dbReference>
<keyword evidence="3" id="KW-0249">Electron transport</keyword>
<keyword evidence="5 9" id="KW-0676">Redox-active center</keyword>
<keyword evidence="12" id="KW-1185">Reference proteome</keyword>
<evidence type="ECO:0000256" key="5">
    <source>
        <dbReference type="ARBA" id="ARBA00023284"/>
    </source>
</evidence>
<evidence type="ECO:0000256" key="4">
    <source>
        <dbReference type="ARBA" id="ARBA00023157"/>
    </source>
</evidence>
<evidence type="ECO:0000256" key="1">
    <source>
        <dbReference type="ARBA" id="ARBA00008987"/>
    </source>
</evidence>
<evidence type="ECO:0000256" key="7">
    <source>
        <dbReference type="PIRNR" id="PIRNR000077"/>
    </source>
</evidence>
<dbReference type="GO" id="GO:0045454">
    <property type="term" value="P:cell redox homeostasis"/>
    <property type="evidence" value="ECO:0007669"/>
    <property type="project" value="TreeGrafter"/>
</dbReference>
<dbReference type="OrthoDB" id="9790390at2"/>
<evidence type="ECO:0000313" key="12">
    <source>
        <dbReference type="Proteomes" id="UP000316747"/>
    </source>
</evidence>
<dbReference type="RefSeq" id="WP_141845347.1">
    <property type="nucleotide sequence ID" value="NZ_VFPM01000003.1"/>
</dbReference>
<evidence type="ECO:0000256" key="3">
    <source>
        <dbReference type="ARBA" id="ARBA00022982"/>
    </source>
</evidence>
<evidence type="ECO:0000259" key="10">
    <source>
        <dbReference type="PROSITE" id="PS51352"/>
    </source>
</evidence>
<dbReference type="PANTHER" id="PTHR45663">
    <property type="entry name" value="GEO12009P1"/>
    <property type="match status" value="1"/>
</dbReference>
<dbReference type="GO" id="GO:0015035">
    <property type="term" value="F:protein-disulfide reductase activity"/>
    <property type="evidence" value="ECO:0007669"/>
    <property type="project" value="UniProtKB-UniRule"/>
</dbReference>
<evidence type="ECO:0000256" key="9">
    <source>
        <dbReference type="PIRSR" id="PIRSR000077-4"/>
    </source>
</evidence>
<feature type="site" description="Deprotonates C-terminal active site Cys" evidence="8">
    <location>
        <position position="26"/>
    </location>
</feature>
<keyword evidence="2" id="KW-0813">Transport</keyword>
<dbReference type="CDD" id="cd02947">
    <property type="entry name" value="TRX_family"/>
    <property type="match status" value="1"/>
</dbReference>
<feature type="active site" description="Nucleophile" evidence="8">
    <location>
        <position position="32"/>
    </location>
</feature>
<feature type="site" description="Contributes to redox potential value" evidence="8">
    <location>
        <position position="34"/>
    </location>
</feature>
<evidence type="ECO:0000256" key="6">
    <source>
        <dbReference type="NCBIfam" id="TIGR01068"/>
    </source>
</evidence>
<gene>
    <name evidence="11" type="ORF">FBY41_3298</name>
</gene>
<protein>
    <recommendedName>
        <fullName evidence="6 7">Thioredoxin</fullName>
    </recommendedName>
</protein>
<dbReference type="GO" id="GO:0005829">
    <property type="term" value="C:cytosol"/>
    <property type="evidence" value="ECO:0007669"/>
    <property type="project" value="TreeGrafter"/>
</dbReference>
<feature type="disulfide bond" description="Redox-active" evidence="9">
    <location>
        <begin position="32"/>
        <end position="35"/>
    </location>
</feature>
<dbReference type="Pfam" id="PF00085">
    <property type="entry name" value="Thioredoxin"/>
    <property type="match status" value="1"/>
</dbReference>
<sequence length="117" mass="12463">MTELQHVTDADFAKEVLQSDTPVLVDFWAPWCGPCLQVAPVLAAIAADNPDTLRVVKLDVDDNPVTAARYGITGMPTMNLYRGGEVIGTIHGAKPRYALEADLGKLLGGTLTKGGTR</sequence>
<dbReference type="PIRSF" id="PIRSF000077">
    <property type="entry name" value="Thioredoxin"/>
    <property type="match status" value="1"/>
</dbReference>
<evidence type="ECO:0000256" key="8">
    <source>
        <dbReference type="PIRSR" id="PIRSR000077-1"/>
    </source>
</evidence>
<proteinExistence type="inferred from homology"/>
<evidence type="ECO:0000256" key="2">
    <source>
        <dbReference type="ARBA" id="ARBA00022448"/>
    </source>
</evidence>
<dbReference type="NCBIfam" id="TIGR01068">
    <property type="entry name" value="thioredoxin"/>
    <property type="match status" value="1"/>
</dbReference>
<name>A0A543HHY8_9MICO</name>
<dbReference type="InterPro" id="IPR017937">
    <property type="entry name" value="Thioredoxin_CS"/>
</dbReference>
<dbReference type="AlphaFoldDB" id="A0A543HHY8"/>
<comment type="caution">
    <text evidence="11">The sequence shown here is derived from an EMBL/GenBank/DDBJ whole genome shotgun (WGS) entry which is preliminary data.</text>
</comment>
<dbReference type="PRINTS" id="PR00421">
    <property type="entry name" value="THIOREDOXIN"/>
</dbReference>
<keyword evidence="4 9" id="KW-1015">Disulfide bond</keyword>
<evidence type="ECO:0000313" key="11">
    <source>
        <dbReference type="EMBL" id="TQM57946.1"/>
    </source>
</evidence>
<dbReference type="PROSITE" id="PS00194">
    <property type="entry name" value="THIOREDOXIN_1"/>
    <property type="match status" value="1"/>
</dbReference>
<accession>A0A543HHY8</accession>
<dbReference type="PANTHER" id="PTHR45663:SF11">
    <property type="entry name" value="GEO12009P1"/>
    <property type="match status" value="1"/>
</dbReference>
<feature type="site" description="Contributes to redox potential value" evidence="8">
    <location>
        <position position="33"/>
    </location>
</feature>
<dbReference type="InterPro" id="IPR036249">
    <property type="entry name" value="Thioredoxin-like_sf"/>
</dbReference>
<dbReference type="FunFam" id="3.40.30.10:FF:000001">
    <property type="entry name" value="Thioredoxin"/>
    <property type="match status" value="1"/>
</dbReference>
<dbReference type="EMBL" id="VFPM01000003">
    <property type="protein sequence ID" value="TQM57946.1"/>
    <property type="molecule type" value="Genomic_DNA"/>
</dbReference>
<dbReference type="Proteomes" id="UP000316747">
    <property type="component" value="Unassembled WGS sequence"/>
</dbReference>
<feature type="domain" description="Thioredoxin" evidence="10">
    <location>
        <begin position="1"/>
        <end position="108"/>
    </location>
</feature>
<reference evidence="11 12" key="1">
    <citation type="submission" date="2019-06" db="EMBL/GenBank/DDBJ databases">
        <title>Genome sequencing of plant associated microbes to promote plant fitness in Sorghum bicolor and Oryza sativa.</title>
        <authorList>
            <person name="Coleman-Derr D."/>
        </authorList>
    </citation>
    <scope>NUCLEOTIDE SEQUENCE [LARGE SCALE GENOMIC DNA]</scope>
    <source>
        <strain evidence="11 12">KV-663</strain>
    </source>
</reference>
<dbReference type="SUPFAM" id="SSF52833">
    <property type="entry name" value="Thioredoxin-like"/>
    <property type="match status" value="1"/>
</dbReference>
<dbReference type="Gene3D" id="3.40.30.10">
    <property type="entry name" value="Glutaredoxin"/>
    <property type="match status" value="1"/>
</dbReference>
<comment type="similarity">
    <text evidence="1 7">Belongs to the thioredoxin family.</text>
</comment>
<dbReference type="PROSITE" id="PS51352">
    <property type="entry name" value="THIOREDOXIN_2"/>
    <property type="match status" value="1"/>
</dbReference>
<feature type="active site" description="Nucleophile" evidence="8">
    <location>
        <position position="35"/>
    </location>
</feature>
<organism evidence="11 12">
    <name type="scientific">Humibacillus xanthopallidus</name>
    <dbReference type="NCBI Taxonomy" id="412689"/>
    <lineage>
        <taxon>Bacteria</taxon>
        <taxon>Bacillati</taxon>
        <taxon>Actinomycetota</taxon>
        <taxon>Actinomycetes</taxon>
        <taxon>Micrococcales</taxon>
        <taxon>Intrasporangiaceae</taxon>
        <taxon>Humibacillus</taxon>
    </lineage>
</organism>
<dbReference type="InterPro" id="IPR013766">
    <property type="entry name" value="Thioredoxin_domain"/>
</dbReference>